<dbReference type="EMBL" id="GGEC01036593">
    <property type="protein sequence ID" value="MBX17077.1"/>
    <property type="molecule type" value="Transcribed_RNA"/>
</dbReference>
<organism evidence="2">
    <name type="scientific">Rhizophora mucronata</name>
    <name type="common">Asiatic mangrove</name>
    <dbReference type="NCBI Taxonomy" id="61149"/>
    <lineage>
        <taxon>Eukaryota</taxon>
        <taxon>Viridiplantae</taxon>
        <taxon>Streptophyta</taxon>
        <taxon>Embryophyta</taxon>
        <taxon>Tracheophyta</taxon>
        <taxon>Spermatophyta</taxon>
        <taxon>Magnoliopsida</taxon>
        <taxon>eudicotyledons</taxon>
        <taxon>Gunneridae</taxon>
        <taxon>Pentapetalae</taxon>
        <taxon>rosids</taxon>
        <taxon>fabids</taxon>
        <taxon>Malpighiales</taxon>
        <taxon>Rhizophoraceae</taxon>
        <taxon>Rhizophora</taxon>
    </lineage>
</organism>
<dbReference type="AlphaFoldDB" id="A0A2P2LGG5"/>
<accession>A0A2P2LGG5</accession>
<reference evidence="2" key="1">
    <citation type="submission" date="2018-02" db="EMBL/GenBank/DDBJ databases">
        <title>Rhizophora mucronata_Transcriptome.</title>
        <authorList>
            <person name="Meera S.P."/>
            <person name="Sreeshan A."/>
            <person name="Augustine A."/>
        </authorList>
    </citation>
    <scope>NUCLEOTIDE SEQUENCE</scope>
    <source>
        <tissue evidence="2">Leaf</tissue>
    </source>
</reference>
<feature type="coiled-coil region" evidence="1">
    <location>
        <begin position="8"/>
        <end position="49"/>
    </location>
</feature>
<protein>
    <submittedName>
        <fullName evidence="2">Uncharacterized protein</fullName>
    </submittedName>
</protein>
<name>A0A2P2LGG5_RHIMU</name>
<evidence type="ECO:0000256" key="1">
    <source>
        <dbReference type="SAM" id="Coils"/>
    </source>
</evidence>
<keyword evidence="1" id="KW-0175">Coiled coil</keyword>
<proteinExistence type="predicted"/>
<sequence>MTAISHRCEEHRQKETQLKQTIEELEKELEQSKRKCAQLSAHLEAKRKQKIMKQQLGEKVS</sequence>
<evidence type="ECO:0000313" key="2">
    <source>
        <dbReference type="EMBL" id="MBX17077.1"/>
    </source>
</evidence>